<keyword evidence="2" id="KW-1185">Reference proteome</keyword>
<dbReference type="AlphaFoldDB" id="A0A0M2V7G8"/>
<dbReference type="RefSeq" id="WP_046556460.1">
    <property type="nucleotide sequence ID" value="NZ_LAHO01000003.1"/>
</dbReference>
<proteinExistence type="predicted"/>
<protein>
    <submittedName>
        <fullName evidence="1">Uncharacterized protein</fullName>
    </submittedName>
</protein>
<evidence type="ECO:0000313" key="1">
    <source>
        <dbReference type="EMBL" id="KKO46571.1"/>
    </source>
</evidence>
<gene>
    <name evidence="1" type="ORF">WG68_04520</name>
</gene>
<organism evidence="1 2">
    <name type="scientific">Arsukibacterium ikkense</name>
    <dbReference type="NCBI Taxonomy" id="336831"/>
    <lineage>
        <taxon>Bacteria</taxon>
        <taxon>Pseudomonadati</taxon>
        <taxon>Pseudomonadota</taxon>
        <taxon>Gammaproteobacteria</taxon>
        <taxon>Chromatiales</taxon>
        <taxon>Chromatiaceae</taxon>
        <taxon>Arsukibacterium</taxon>
    </lineage>
</organism>
<comment type="caution">
    <text evidence="1">The sequence shown here is derived from an EMBL/GenBank/DDBJ whole genome shotgun (WGS) entry which is preliminary data.</text>
</comment>
<dbReference type="EMBL" id="LAHO01000003">
    <property type="protein sequence ID" value="KKO46571.1"/>
    <property type="molecule type" value="Genomic_DNA"/>
</dbReference>
<dbReference type="Proteomes" id="UP000034228">
    <property type="component" value="Unassembled WGS sequence"/>
</dbReference>
<sequence>MENIAKIVEPIFDATLNLYDFSKYPSSVYNEAKEHFPKLTVSNELIERSLLWKWGHVKKDNYPQKHKELIAEIQAFWPEFKANLTNDPELTFNWWQKKLVKKTRYISIAYLTHLIHNQSNLPIIDQHNFRAMNDLFIRAGHDFLPKKKPSNWDDIVALKKFMAALQLYFPKRSFAEIDRFLMMYGRYHAKR</sequence>
<dbReference type="OrthoDB" id="9779761at2"/>
<accession>A0A0M2V7G8</accession>
<reference evidence="1 2" key="1">
    <citation type="submission" date="2015-03" db="EMBL/GenBank/DDBJ databases">
        <title>Draft genome sequences of two protease-producing strains of Arsukibacterium isolated from two cold and alkaline environments.</title>
        <authorList>
            <person name="Lylloff J.E."/>
            <person name="Skov L.B."/>
            <person name="Jepsen M."/>
            <person name="Hallin P.F."/>
            <person name="Sorensen S.J."/>
            <person name="Stougaard P."/>
            <person name="Glaring M.A."/>
        </authorList>
    </citation>
    <scope>NUCLEOTIDE SEQUENCE [LARGE SCALE GENOMIC DNA]</scope>
    <source>
        <strain evidence="1 2">GCM72</strain>
    </source>
</reference>
<dbReference type="STRING" id="336831.WG68_04520"/>
<evidence type="ECO:0000313" key="2">
    <source>
        <dbReference type="Proteomes" id="UP000034228"/>
    </source>
</evidence>
<name>A0A0M2V7G8_9GAMM</name>